<evidence type="ECO:0000256" key="1">
    <source>
        <dbReference type="ARBA" id="ARBA00004323"/>
    </source>
</evidence>
<feature type="transmembrane region" description="Helical" evidence="16">
    <location>
        <begin position="20"/>
        <end position="39"/>
    </location>
</feature>
<dbReference type="Pfam" id="PF15024">
    <property type="entry name" value="Glyco_transf_18"/>
    <property type="match status" value="3"/>
</dbReference>
<dbReference type="PANTHER" id="PTHR15075">
    <property type="entry name" value="ALPHA-MANNOSIDE BETA-1,6-N-ACETYLGLUCOSAMINYLTRANSFERASE"/>
    <property type="match status" value="1"/>
</dbReference>
<feature type="domain" description="Glycosyltransferase family 18 catalytic" evidence="17">
    <location>
        <begin position="189"/>
        <end position="271"/>
    </location>
</feature>
<evidence type="ECO:0000256" key="6">
    <source>
        <dbReference type="ARBA" id="ARBA00022525"/>
    </source>
</evidence>
<evidence type="ECO:0000256" key="4">
    <source>
        <dbReference type="ARBA" id="ARBA00007477"/>
    </source>
</evidence>
<feature type="domain" description="Glycosyltransferase family 18 catalytic" evidence="17">
    <location>
        <begin position="762"/>
        <end position="838"/>
    </location>
</feature>
<keyword evidence="7" id="KW-0328">Glycosyltransferase</keyword>
<evidence type="ECO:0000256" key="3">
    <source>
        <dbReference type="ARBA" id="ARBA00004922"/>
    </source>
</evidence>
<evidence type="ECO:0000256" key="16">
    <source>
        <dbReference type="SAM" id="Phobius"/>
    </source>
</evidence>
<dbReference type="Proteomes" id="UP001497525">
    <property type="component" value="Unassembled WGS sequence"/>
</dbReference>
<keyword evidence="12" id="KW-0333">Golgi apparatus</keyword>
<evidence type="ECO:0000256" key="5">
    <source>
        <dbReference type="ARBA" id="ARBA00012671"/>
    </source>
</evidence>
<evidence type="ECO:0000256" key="13">
    <source>
        <dbReference type="ARBA" id="ARBA00023136"/>
    </source>
</evidence>
<keyword evidence="8" id="KW-0808">Transferase</keyword>
<comment type="similarity">
    <text evidence="4">Belongs to the glycosyltransferase 18 family.</text>
</comment>
<evidence type="ECO:0000256" key="10">
    <source>
        <dbReference type="ARBA" id="ARBA00022968"/>
    </source>
</evidence>
<gene>
    <name evidence="19" type="ORF">CDAUBV1_LOCUS13310</name>
</gene>
<dbReference type="AlphaFoldDB" id="A0AAV2TR39"/>
<dbReference type="Pfam" id="PF15027">
    <property type="entry name" value="MGT5A_N"/>
    <property type="match status" value="1"/>
</dbReference>
<dbReference type="GO" id="GO:0005576">
    <property type="term" value="C:extracellular region"/>
    <property type="evidence" value="ECO:0007669"/>
    <property type="project" value="UniProtKB-SubCell"/>
</dbReference>
<keyword evidence="13 16" id="KW-0472">Membrane</keyword>
<dbReference type="EMBL" id="CAXLJL010000490">
    <property type="protein sequence ID" value="CAL5138476.1"/>
    <property type="molecule type" value="Genomic_DNA"/>
</dbReference>
<evidence type="ECO:0000256" key="8">
    <source>
        <dbReference type="ARBA" id="ARBA00022679"/>
    </source>
</evidence>
<keyword evidence="10" id="KW-0735">Signal-anchor</keyword>
<dbReference type="GO" id="GO:0006487">
    <property type="term" value="P:protein N-linked glycosylation"/>
    <property type="evidence" value="ECO:0007669"/>
    <property type="project" value="TreeGrafter"/>
</dbReference>
<keyword evidence="6" id="KW-0964">Secreted</keyword>
<keyword evidence="9 16" id="KW-0812">Transmembrane</keyword>
<dbReference type="EC" id="2.4.1.155" evidence="5"/>
<keyword evidence="11 16" id="KW-1133">Transmembrane helix</keyword>
<reference evidence="19" key="1">
    <citation type="submission" date="2024-06" db="EMBL/GenBank/DDBJ databases">
        <authorList>
            <person name="Liu X."/>
            <person name="Lenzi L."/>
            <person name="Haldenby T S."/>
            <person name="Uol C."/>
        </authorList>
    </citation>
    <scope>NUCLEOTIDE SEQUENCE</scope>
</reference>
<evidence type="ECO:0000256" key="7">
    <source>
        <dbReference type="ARBA" id="ARBA00022676"/>
    </source>
</evidence>
<feature type="domain" description="MGT5A-like N-terminal" evidence="18">
    <location>
        <begin position="19"/>
        <end position="131"/>
    </location>
</feature>
<comment type="subcellular location">
    <subcellularLocation>
        <location evidence="1">Golgi apparatus membrane</location>
        <topology evidence="1">Single-pass type II membrane protein</topology>
    </subcellularLocation>
    <subcellularLocation>
        <location evidence="2">Secreted</location>
    </subcellularLocation>
</comment>
<evidence type="ECO:0000313" key="20">
    <source>
        <dbReference type="Proteomes" id="UP001497525"/>
    </source>
</evidence>
<comment type="caution">
    <text evidence="19">The sequence shown here is derived from an EMBL/GenBank/DDBJ whole genome shotgun (WGS) entry which is preliminary data.</text>
</comment>
<evidence type="ECO:0000256" key="2">
    <source>
        <dbReference type="ARBA" id="ARBA00004613"/>
    </source>
</evidence>
<dbReference type="InterPro" id="IPR052105">
    <property type="entry name" value="MGAT5_Glycosyltransferase"/>
</dbReference>
<evidence type="ECO:0000259" key="18">
    <source>
        <dbReference type="Pfam" id="PF15027"/>
    </source>
</evidence>
<evidence type="ECO:0000256" key="11">
    <source>
        <dbReference type="ARBA" id="ARBA00022989"/>
    </source>
</evidence>
<evidence type="ECO:0000259" key="17">
    <source>
        <dbReference type="Pfam" id="PF15024"/>
    </source>
</evidence>
<comment type="pathway">
    <text evidence="3">Protein modification; protein glycosylation.</text>
</comment>
<comment type="catalytic activity">
    <reaction evidence="15">
        <text>N(4)-{beta-D-GlcNAc-(1-&gt;2)-[beta-D-GlcNAc-(1-&gt;4)]-alpha-D-Man-(1-&gt;3)-[beta-D-GlcNAc-(1-&gt;2)-alpha-D-Man-(1-&gt;6)]-beta-D-Man-(1-&gt;4)-beta-D-GlcNAc-(1-&gt;4)-beta-D-GlcNAc}-L-asparaginyl-[protein] + UDP-N-acetyl-alpha-D-glucosamine = N(4)-{beta-D-GlcNAc-(1-&gt;2)-[beta-D-GlcNAc-(1-&gt;4)]-alpha-D-Man-(1-&gt;3)-[beta-D-GlcNAc-(1-&gt;2)-[beta-D-GlcNAc-(1-&gt;6)]-alpha-D-Man-(1-&gt;6)]-beta-D-Man-(1-&gt;4)-beta-D-GlcNAc-(1-&gt;4)-beta-D-GlcNAc}-L-asparaginyl-[protein] + UDP + H(+)</text>
        <dbReference type="Rhea" id="RHEA:16921"/>
        <dbReference type="Rhea" id="RHEA-COMP:14374"/>
        <dbReference type="Rhea" id="RHEA-COMP:14377"/>
        <dbReference type="ChEBI" id="CHEBI:15378"/>
        <dbReference type="ChEBI" id="CHEBI:57705"/>
        <dbReference type="ChEBI" id="CHEBI:58223"/>
        <dbReference type="ChEBI" id="CHEBI:139507"/>
        <dbReference type="ChEBI" id="CHEBI:139510"/>
        <dbReference type="EC" id="2.4.1.155"/>
    </reaction>
</comment>
<dbReference type="PANTHER" id="PTHR15075:SF2">
    <property type="entry name" value="ALPHA-1,6-MANNOSYLGLYCOPROTEIN 6-BETA-N-ACETYLGLUCOSAMINYLTRANSFERASE"/>
    <property type="match status" value="1"/>
</dbReference>
<proteinExistence type="inferred from homology"/>
<protein>
    <recommendedName>
        <fullName evidence="5">alpha-1,6-mannosyl-glycoprotein 6-beta-N-acetylglucosaminyltransferase</fullName>
        <ecNumber evidence="5">2.4.1.155</ecNumber>
    </recommendedName>
</protein>
<evidence type="ECO:0000313" key="19">
    <source>
        <dbReference type="EMBL" id="CAL5138476.1"/>
    </source>
</evidence>
<name>A0AAV2TR39_CALDB</name>
<evidence type="ECO:0000256" key="12">
    <source>
        <dbReference type="ARBA" id="ARBA00023034"/>
    </source>
</evidence>
<keyword evidence="14" id="KW-0325">Glycoprotein</keyword>
<organism evidence="19 20">
    <name type="scientific">Calicophoron daubneyi</name>
    <name type="common">Rumen fluke</name>
    <name type="synonym">Paramphistomum daubneyi</name>
    <dbReference type="NCBI Taxonomy" id="300641"/>
    <lineage>
        <taxon>Eukaryota</taxon>
        <taxon>Metazoa</taxon>
        <taxon>Spiralia</taxon>
        <taxon>Lophotrochozoa</taxon>
        <taxon>Platyhelminthes</taxon>
        <taxon>Trematoda</taxon>
        <taxon>Digenea</taxon>
        <taxon>Plagiorchiida</taxon>
        <taxon>Pronocephalata</taxon>
        <taxon>Paramphistomoidea</taxon>
        <taxon>Paramphistomidae</taxon>
        <taxon>Calicophoron</taxon>
    </lineage>
</organism>
<accession>A0AAV2TR39</accession>
<evidence type="ECO:0000256" key="15">
    <source>
        <dbReference type="ARBA" id="ARBA00048243"/>
    </source>
</evidence>
<dbReference type="InterPro" id="IPR026116">
    <property type="entry name" value="GT18_cat"/>
</dbReference>
<evidence type="ECO:0000256" key="9">
    <source>
        <dbReference type="ARBA" id="ARBA00022692"/>
    </source>
</evidence>
<dbReference type="GO" id="GO:0000139">
    <property type="term" value="C:Golgi membrane"/>
    <property type="evidence" value="ECO:0007669"/>
    <property type="project" value="UniProtKB-SubCell"/>
</dbReference>
<feature type="domain" description="Glycosyltransferase family 18 catalytic" evidence="17">
    <location>
        <begin position="311"/>
        <end position="732"/>
    </location>
</feature>
<dbReference type="GO" id="GO:0030144">
    <property type="term" value="F:alpha-1,6-mannosylglycoprotein 6-beta-N-acetylglucosaminyltransferase activity"/>
    <property type="evidence" value="ECO:0007669"/>
    <property type="project" value="UniProtKB-EC"/>
</dbReference>
<evidence type="ECO:0000256" key="14">
    <source>
        <dbReference type="ARBA" id="ARBA00023180"/>
    </source>
</evidence>
<dbReference type="InterPro" id="IPR027833">
    <property type="entry name" value="MGT5A-like_N"/>
</dbReference>
<sequence>MLRCGRIHRILSFRVNAVQFVLFVILVIASTWFFLSSWLPDQSKTPVSRDLQTEILRLSKDYVRSLSSAQRNLPDGPYVSATTAYDMKKTLAVLLNHMNERIDRIEGQLEQMLKHASGTQSGHLTPNASPHQRALQSVGSNYETGSIDYLSLLQGAQENCVVLSERLLQFPDCESKLKWIRTGWKSDKCYAALGVDGTNCSFLQYLSEVENYCPVIENRRELFRQPPAQLNYDLSGLLRLLNISGHQSSCQFMGNRLKRMWSDWTDGLNKYSGWVGHSSHWESETCPFDPPWMDSDCTTYQWTDRNAGRPQLRNRARLNILLHMGLLTPESHMGIENAIGRGGPLGELVQWTDLLASLYLLGHSVTISMEVKFIKNLLISKAMLPCQTTGNVFDLVYTDIVGYRQLKPILSIPSCRFRILDSFGTEASFNHGTQKSTWGGLRLNLKQFYTLFPHSPDNSFLGFVVERVNRSSARPPVSPSRRPIALVYGKEAYMWKDREEYLHVLDEFFEIHGNVMDPKNLKSFDFVHIHSRPHGQPYNDLLTSAEVMVGLGFPFEGPAPLEALANGLVFLNPRFSPPVGPKNNKFFENKPTSRSLTSQHPYLENFVGEPYSYLVDMNNATQIRSTVRRLIEYLITNDIVGYRPFEFSPTGFLERINAYLVHQQFCWGAPGQRLLQSPFPSPINVSKSVTVLDSHRNVVAWPPPLTSLRIILAPPGNSCNQACDALEITSDFQSVFPVTDPVNSTYLRKRQESVLHTKTTKLSTVPRMVCAPEHFPTVNNRLTIENKLNFTCANVVFDDLYSAPYWNHEHGTCTFQAEWLSFSCSTEGNYSVRRICPCRDALSGQIALCGSCV</sequence>